<proteinExistence type="predicted"/>
<evidence type="ECO:0000313" key="1">
    <source>
        <dbReference type="EMBL" id="QJA54737.1"/>
    </source>
</evidence>
<reference evidence="1" key="1">
    <citation type="submission" date="2020-03" db="EMBL/GenBank/DDBJ databases">
        <title>The deep terrestrial virosphere.</title>
        <authorList>
            <person name="Holmfeldt K."/>
            <person name="Nilsson E."/>
            <person name="Simone D."/>
            <person name="Lopez-Fernandez M."/>
            <person name="Wu X."/>
            <person name="de Brujin I."/>
            <person name="Lundin D."/>
            <person name="Andersson A."/>
            <person name="Bertilsson S."/>
            <person name="Dopson M."/>
        </authorList>
    </citation>
    <scope>NUCLEOTIDE SEQUENCE</scope>
    <source>
        <strain evidence="1">TM448A05589</strain>
    </source>
</reference>
<dbReference type="InterPro" id="IPR027417">
    <property type="entry name" value="P-loop_NTPase"/>
</dbReference>
<gene>
    <name evidence="1" type="ORF">TM448A05589_0008</name>
</gene>
<sequence>MVHQLYSVIETVNKTHIGLGNAMAFAIIATKARKCLLLISPSGCGKSVITDILGKEHPQALKLLSITRAAMKSYQEEFSNFQGVVLMDDMAGCGSIYERKETLVSFAFAVYTHSISKHTFTTDFEITNFQGSAVLNIQPSILAEVYQYPEWESILQDKVMRYYHLYRPVKPNEKKPDFRIDWGIDKDLVAKPDRARKLYTRLEDIASVQWSDARILEHVDDLLRASAALDRRETVLQDDYLLLLKLMKPMTVERYIMTKVGFELGRWMNVNLLDVLVEFATWKNITINRICRDYKISPSTTYRLLSEINEWFVSDQVMTKKITPKPELRRILKEAGVER</sequence>
<dbReference type="SUPFAM" id="SSF52540">
    <property type="entry name" value="P-loop containing nucleoside triphosphate hydrolases"/>
    <property type="match status" value="1"/>
</dbReference>
<dbReference type="EMBL" id="MT144533">
    <property type="protein sequence ID" value="QJA54737.1"/>
    <property type="molecule type" value="Genomic_DNA"/>
</dbReference>
<protein>
    <submittedName>
        <fullName evidence="1">Uncharacterized protein</fullName>
    </submittedName>
</protein>
<organism evidence="1">
    <name type="scientific">viral metagenome</name>
    <dbReference type="NCBI Taxonomy" id="1070528"/>
    <lineage>
        <taxon>unclassified sequences</taxon>
        <taxon>metagenomes</taxon>
        <taxon>organismal metagenomes</taxon>
    </lineage>
</organism>
<name>A0A6H2A569_9ZZZZ</name>
<accession>A0A6H2A569</accession>
<dbReference type="AlphaFoldDB" id="A0A6H2A569"/>